<dbReference type="FunFam" id="3.40.50.1260:FF:000003">
    <property type="entry name" value="Phosphoglycerate kinase"/>
    <property type="match status" value="1"/>
</dbReference>
<dbReference type="UniPathway" id="UPA00109">
    <property type="reaction ID" value="UER00185"/>
</dbReference>
<dbReference type="InterPro" id="IPR035990">
    <property type="entry name" value="TIM_sf"/>
</dbReference>
<comment type="similarity">
    <text evidence="14">Belongs to the triosephosphate isomerase family.</text>
</comment>
<dbReference type="NCBIfam" id="NF010569">
    <property type="entry name" value="PRK13962.1"/>
    <property type="match status" value="1"/>
</dbReference>
<dbReference type="InterPro" id="IPR013785">
    <property type="entry name" value="Aldolase_TIM"/>
</dbReference>
<evidence type="ECO:0000256" key="1">
    <source>
        <dbReference type="ARBA" id="ARBA00000642"/>
    </source>
</evidence>
<evidence type="ECO:0000256" key="7">
    <source>
        <dbReference type="ARBA" id="ARBA00022679"/>
    </source>
</evidence>
<dbReference type="InterPro" id="IPR022896">
    <property type="entry name" value="TrioseP_Isoase_bac/euk"/>
</dbReference>
<feature type="binding site" evidence="13">
    <location>
        <position position="324"/>
    </location>
    <ligand>
        <name>ATP</name>
        <dbReference type="ChEBI" id="CHEBI:30616"/>
    </ligand>
</feature>
<dbReference type="UniPathway" id="UPA00138"/>
<dbReference type="PRINTS" id="PR00477">
    <property type="entry name" value="PHGLYCKINASE"/>
</dbReference>
<feature type="binding site" evidence="14">
    <location>
        <position position="605"/>
    </location>
    <ligand>
        <name>substrate</name>
    </ligand>
</feature>
<dbReference type="InterPro" id="IPR020861">
    <property type="entry name" value="Triosephosphate_isomerase_AS"/>
</dbReference>
<evidence type="ECO:0000313" key="15">
    <source>
        <dbReference type="EMBL" id="MSS82523.1"/>
    </source>
</evidence>
<name>A0A6N7W1Y3_ACIFE</name>
<evidence type="ECO:0000256" key="14">
    <source>
        <dbReference type="HAMAP-Rule" id="MF_00147"/>
    </source>
</evidence>
<proteinExistence type="inferred from homology"/>
<dbReference type="GO" id="GO:0005829">
    <property type="term" value="C:cytosol"/>
    <property type="evidence" value="ECO:0007669"/>
    <property type="project" value="TreeGrafter"/>
</dbReference>
<feature type="binding site" evidence="13">
    <location>
        <position position="202"/>
    </location>
    <ligand>
        <name>ATP</name>
        <dbReference type="ChEBI" id="CHEBI:30616"/>
    </ligand>
</feature>
<keyword evidence="7 13" id="KW-0808">Transferase</keyword>
<keyword evidence="10 13" id="KW-0067">ATP-binding</keyword>
<dbReference type="NCBIfam" id="TIGR00419">
    <property type="entry name" value="tim"/>
    <property type="match status" value="1"/>
</dbReference>
<dbReference type="GO" id="GO:0043531">
    <property type="term" value="F:ADP binding"/>
    <property type="evidence" value="ECO:0007669"/>
    <property type="project" value="TreeGrafter"/>
</dbReference>
<comment type="subunit">
    <text evidence="5 13">Monomer.</text>
</comment>
<dbReference type="InterPro" id="IPR001576">
    <property type="entry name" value="Phosphoglycerate_kinase"/>
</dbReference>
<comment type="caution">
    <text evidence="15">The sequence shown here is derived from an EMBL/GenBank/DDBJ whole genome shotgun (WGS) entry which is preliminary data.</text>
</comment>
<dbReference type="GO" id="GO:0004807">
    <property type="term" value="F:triose-phosphate isomerase activity"/>
    <property type="evidence" value="ECO:0007669"/>
    <property type="project" value="UniProtKB-UniRule"/>
</dbReference>
<dbReference type="HAMAP" id="MF_00145">
    <property type="entry name" value="Phosphoglyc_kinase"/>
    <property type="match status" value="1"/>
</dbReference>
<accession>A0A6N7W1Y3</accession>
<evidence type="ECO:0000256" key="9">
    <source>
        <dbReference type="ARBA" id="ARBA00022777"/>
    </source>
</evidence>
<dbReference type="InterPro" id="IPR015911">
    <property type="entry name" value="Phosphoglycerate_kinase_CS"/>
</dbReference>
<evidence type="ECO:0000256" key="4">
    <source>
        <dbReference type="ARBA" id="ARBA00008982"/>
    </source>
</evidence>
<dbReference type="PROSITE" id="PS00171">
    <property type="entry name" value="TIM_1"/>
    <property type="match status" value="1"/>
</dbReference>
<protein>
    <recommendedName>
        <fullName evidence="13 14">Multifunctional fusion protein</fullName>
    </recommendedName>
    <domain>
        <recommendedName>
            <fullName evidence="14">Triosephosphate isomerase</fullName>
            <shortName evidence="14">TIM</shortName>
            <shortName evidence="14">TPI</shortName>
            <ecNumber evidence="14">5.3.1.1</ecNumber>
        </recommendedName>
        <alternativeName>
            <fullName evidence="14">Triose-phosphate isomerase</fullName>
        </alternativeName>
    </domain>
    <domain>
        <recommendedName>
            <fullName evidence="13">Phosphoglycerate kinase</fullName>
            <ecNumber evidence="13">2.7.2.3</ecNumber>
        </recommendedName>
    </domain>
</protein>
<evidence type="ECO:0000256" key="13">
    <source>
        <dbReference type="HAMAP-Rule" id="MF_00145"/>
    </source>
</evidence>
<feature type="binding site" evidence="13">
    <location>
        <begin position="350"/>
        <end position="353"/>
    </location>
    <ligand>
        <name>ATP</name>
        <dbReference type="ChEBI" id="CHEBI:30616"/>
    </ligand>
</feature>
<keyword evidence="12 14" id="KW-0413">Isomerase</keyword>
<evidence type="ECO:0000256" key="8">
    <source>
        <dbReference type="ARBA" id="ARBA00022741"/>
    </source>
</evidence>
<feature type="binding site" evidence="14">
    <location>
        <begin position="402"/>
        <end position="404"/>
    </location>
    <ligand>
        <name>substrate</name>
    </ligand>
</feature>
<dbReference type="EC" id="5.3.1.1" evidence="14"/>
<dbReference type="PROSITE" id="PS00111">
    <property type="entry name" value="PGLYCERATE_KINASE"/>
    <property type="match status" value="1"/>
</dbReference>
<dbReference type="Pfam" id="PF00162">
    <property type="entry name" value="PGK"/>
    <property type="match status" value="1"/>
</dbReference>
<dbReference type="EMBL" id="VULN01000010">
    <property type="protein sequence ID" value="MSS82523.1"/>
    <property type="molecule type" value="Genomic_DNA"/>
</dbReference>
<comment type="catalytic activity">
    <reaction evidence="1 13">
        <text>(2R)-3-phosphoglycerate + ATP = (2R)-3-phospho-glyceroyl phosphate + ADP</text>
        <dbReference type="Rhea" id="RHEA:14801"/>
        <dbReference type="ChEBI" id="CHEBI:30616"/>
        <dbReference type="ChEBI" id="CHEBI:57604"/>
        <dbReference type="ChEBI" id="CHEBI:58272"/>
        <dbReference type="ChEBI" id="CHEBI:456216"/>
        <dbReference type="EC" id="2.7.2.3"/>
    </reaction>
</comment>
<dbReference type="AlphaFoldDB" id="A0A6N7W1Y3"/>
<dbReference type="PROSITE" id="PS51440">
    <property type="entry name" value="TIM_2"/>
    <property type="match status" value="1"/>
</dbReference>
<dbReference type="RefSeq" id="WP_154488356.1">
    <property type="nucleotide sequence ID" value="NZ_VULN01000010.1"/>
</dbReference>
<organism evidence="15 16">
    <name type="scientific">Acidaminococcus fermentans</name>
    <dbReference type="NCBI Taxonomy" id="905"/>
    <lineage>
        <taxon>Bacteria</taxon>
        <taxon>Bacillati</taxon>
        <taxon>Bacillota</taxon>
        <taxon>Negativicutes</taxon>
        <taxon>Acidaminococcales</taxon>
        <taxon>Acidaminococcaceae</taxon>
        <taxon>Acidaminococcus</taxon>
    </lineage>
</organism>
<dbReference type="FunFam" id="3.20.20.70:FF:000016">
    <property type="entry name" value="Triosephosphate isomerase"/>
    <property type="match status" value="1"/>
</dbReference>
<comment type="caution">
    <text evidence="13">Lacks conserved residue(s) required for the propagation of feature annotation.</text>
</comment>
<dbReference type="InterPro" id="IPR000652">
    <property type="entry name" value="Triosephosphate_isomerase"/>
</dbReference>
<feature type="binding site" evidence="14">
    <location>
        <position position="565"/>
    </location>
    <ligand>
        <name>substrate</name>
    </ligand>
</feature>
<evidence type="ECO:0000256" key="10">
    <source>
        <dbReference type="ARBA" id="ARBA00022840"/>
    </source>
</evidence>
<dbReference type="PANTHER" id="PTHR11406:SF23">
    <property type="entry name" value="PHOSPHOGLYCERATE KINASE 1, CHLOROPLASTIC-RELATED"/>
    <property type="match status" value="1"/>
</dbReference>
<dbReference type="GO" id="GO:0006096">
    <property type="term" value="P:glycolytic process"/>
    <property type="evidence" value="ECO:0007669"/>
    <property type="project" value="UniProtKB-UniRule"/>
</dbReference>
<dbReference type="SUPFAM" id="SSF51351">
    <property type="entry name" value="Triosephosphate isomerase (TIM)"/>
    <property type="match status" value="1"/>
</dbReference>
<comment type="pathway">
    <text evidence="14">Carbohydrate biosynthesis; gluconeogenesis.</text>
</comment>
<keyword evidence="11 13" id="KW-0324">Glycolysis</keyword>
<comment type="similarity">
    <text evidence="4 13">Belongs to the phosphoglycerate kinase family.</text>
</comment>
<evidence type="ECO:0000313" key="16">
    <source>
        <dbReference type="Proteomes" id="UP000441455"/>
    </source>
</evidence>
<evidence type="ECO:0000256" key="12">
    <source>
        <dbReference type="ARBA" id="ARBA00023235"/>
    </source>
</evidence>
<feature type="binding site" evidence="13">
    <location>
        <position position="152"/>
    </location>
    <ligand>
        <name>substrate</name>
    </ligand>
</feature>
<keyword evidence="8 13" id="KW-0547">Nucleotide-binding</keyword>
<dbReference type="InterPro" id="IPR036043">
    <property type="entry name" value="Phosphoglycerate_kinase_sf"/>
</dbReference>
<dbReference type="GO" id="GO:0006094">
    <property type="term" value="P:gluconeogenesis"/>
    <property type="evidence" value="ECO:0007669"/>
    <property type="project" value="UniProtKB-UniRule"/>
</dbReference>
<dbReference type="OrthoDB" id="9808460at2"/>
<dbReference type="Gene3D" id="3.40.50.1260">
    <property type="entry name" value="Phosphoglycerate kinase, N-terminal domain"/>
    <property type="match status" value="2"/>
</dbReference>
<dbReference type="HAMAP" id="MF_00147_B">
    <property type="entry name" value="TIM_B"/>
    <property type="match status" value="1"/>
</dbReference>
<comment type="catalytic activity">
    <reaction evidence="14">
        <text>D-glyceraldehyde 3-phosphate = dihydroxyacetone phosphate</text>
        <dbReference type="Rhea" id="RHEA:18585"/>
        <dbReference type="ChEBI" id="CHEBI:57642"/>
        <dbReference type="ChEBI" id="CHEBI:59776"/>
        <dbReference type="EC" id="5.3.1.1"/>
    </reaction>
</comment>
<evidence type="ECO:0000256" key="2">
    <source>
        <dbReference type="ARBA" id="ARBA00004680"/>
    </source>
</evidence>
<comment type="pathway">
    <text evidence="2 14">Carbohydrate degradation; glycolysis; D-glyceraldehyde 3-phosphate from glycerone phosphate: step 1/1.</text>
</comment>
<feature type="binding site" evidence="14">
    <location>
        <begin position="625"/>
        <end position="626"/>
    </location>
    <ligand>
        <name>substrate</name>
    </ligand>
</feature>
<keyword evidence="9 13" id="KW-0418">Kinase</keyword>
<feature type="binding site" evidence="13">
    <location>
        <begin position="21"/>
        <end position="23"/>
    </location>
    <ligand>
        <name>substrate</name>
    </ligand>
</feature>
<feature type="binding site" evidence="13">
    <location>
        <position position="37"/>
    </location>
    <ligand>
        <name>substrate</name>
    </ligand>
</feature>
<evidence type="ECO:0000256" key="3">
    <source>
        <dbReference type="ARBA" id="ARBA00004838"/>
    </source>
</evidence>
<dbReference type="CDD" id="cd00311">
    <property type="entry name" value="TIM"/>
    <property type="match status" value="1"/>
</dbReference>
<dbReference type="FunFam" id="3.40.50.1260:FF:000006">
    <property type="entry name" value="Phosphoglycerate kinase"/>
    <property type="match status" value="1"/>
</dbReference>
<comment type="subcellular location">
    <subcellularLocation>
        <location evidence="13">Cytoplasm</location>
    </subcellularLocation>
</comment>
<dbReference type="GO" id="GO:0004618">
    <property type="term" value="F:phosphoglycerate kinase activity"/>
    <property type="evidence" value="ECO:0007669"/>
    <property type="project" value="UniProtKB-UniRule"/>
</dbReference>
<dbReference type="SUPFAM" id="SSF53748">
    <property type="entry name" value="Phosphoglycerate kinase"/>
    <property type="match status" value="1"/>
</dbReference>
<dbReference type="Gene3D" id="3.20.20.70">
    <property type="entry name" value="Aldolase class I"/>
    <property type="match status" value="1"/>
</dbReference>
<gene>
    <name evidence="13" type="primary">pgk</name>
    <name evidence="14" type="synonym">tpiA</name>
    <name evidence="15" type="ORF">FX155_07945</name>
</gene>
<feature type="active site" description="Proton acceptor" evidence="14">
    <location>
        <position position="559"/>
    </location>
</feature>
<sequence length="641" mass="68728">MEKRTVKDIQLTGKRVLVRVDYNVPMNDKGEITDVIRIEASLPTLHYLLDQGAAVILMAHLGRPKGKVNMKYTLKPVAEALSQLIHRPVQFCPDCIGKEAQAAAAQLRNGDILLLENLRFHPEEEKNDPHFAQELAALGDVYVNDGFGVSHRAHASVEAITHYLPAVAGFLLEKEIAYLGNAVDKPQRPFAAIIGGAKVADKIAVIRSLIKKADVILIGGGMANTFLAAKGYDLGKSLVEKESLGIAKDLLAEAAAQKTKMLLPVDLIMAASFSNDAEHEAEDLDALNPEYMALDIGPKTAELYAQTLAGMKTIVWNGPMGVFEMPNYAEGTRRVAEAMAASDGITIVGGGDSAAAVKQMGLADKMSHVSTGGGASLEYLEGKVLPGLAALDDLRTPIVAGNWKCHKTVEEAMELAHQIAHGTEMARAEVVLFPPFTALESVAAMVDEDGIGYGAQDLFYEDEGSYTGAVSGPMIAEIGSRYVLVGHSERRKFFHETNDIVVKKVLAAFRNDLDPVLCVGEDADEHENGSTKDKILSQLTPVLNVLTDSQIQHLLVAYEPVWAIGSGKSAEVRDAVAAADLIRKAIAEKFGKEAARRVRILYGGSVTSENAHAFHEDGIDGVLVGGASLSAQEFCAIANTF</sequence>
<keyword evidence="6 14" id="KW-0312">Gluconeogenesis</keyword>
<dbReference type="InterPro" id="IPR015824">
    <property type="entry name" value="Phosphoglycerate_kinase_N"/>
</dbReference>
<comment type="pathway">
    <text evidence="3 13">Carbohydrate degradation; glycolysis; pyruvate from D-glyceraldehyde 3-phosphate: step 2/5.</text>
</comment>
<dbReference type="GO" id="GO:0005524">
    <property type="term" value="F:ATP binding"/>
    <property type="evidence" value="ECO:0007669"/>
    <property type="project" value="UniProtKB-KW"/>
</dbReference>
<dbReference type="PANTHER" id="PTHR11406">
    <property type="entry name" value="PHOSPHOGLYCERATE KINASE"/>
    <property type="match status" value="1"/>
</dbReference>
<dbReference type="Proteomes" id="UP000441455">
    <property type="component" value="Unassembled WGS sequence"/>
</dbReference>
<feature type="active site" description="Electrophile" evidence="14">
    <location>
        <position position="487"/>
    </location>
</feature>
<dbReference type="EC" id="2.7.2.3" evidence="13"/>
<reference evidence="15 16" key="1">
    <citation type="submission" date="2019-08" db="EMBL/GenBank/DDBJ databases">
        <title>In-depth cultivation of the pig gut microbiome towards novel bacterial diversity and tailored functional studies.</title>
        <authorList>
            <person name="Wylensek D."/>
            <person name="Hitch T.C.A."/>
            <person name="Clavel T."/>
        </authorList>
    </citation>
    <scope>NUCLEOTIDE SEQUENCE [LARGE SCALE GENOMIC DNA]</scope>
    <source>
        <strain evidence="15 16">WCA-389-WT-5B</strain>
    </source>
</reference>
<evidence type="ECO:0000256" key="11">
    <source>
        <dbReference type="ARBA" id="ARBA00023152"/>
    </source>
</evidence>
<keyword evidence="13" id="KW-0963">Cytoplasm</keyword>
<dbReference type="CDD" id="cd00318">
    <property type="entry name" value="Phosphoglycerate_kinase"/>
    <property type="match status" value="1"/>
</dbReference>
<evidence type="ECO:0000256" key="5">
    <source>
        <dbReference type="ARBA" id="ARBA00011245"/>
    </source>
</evidence>
<evidence type="ECO:0000256" key="6">
    <source>
        <dbReference type="ARBA" id="ARBA00022432"/>
    </source>
</evidence>
<feature type="binding site" evidence="13">
    <location>
        <position position="119"/>
    </location>
    <ligand>
        <name>substrate</name>
    </ligand>
</feature>
<dbReference type="Pfam" id="PF00121">
    <property type="entry name" value="TIM"/>
    <property type="match status" value="1"/>
</dbReference>
<feature type="binding site" evidence="13">
    <location>
        <begin position="60"/>
        <end position="63"/>
    </location>
    <ligand>
        <name>substrate</name>
    </ligand>
</feature>
<comment type="function">
    <text evidence="14">Involved in the gluconeogenesis. Catalyzes stereospecifically the conversion of dihydroxyacetone phosphate (DHAP) to D-glyceraldehyde-3-phosphate (G3P).</text>
</comment>
<comment type="subunit">
    <text evidence="14">Homodimer.</text>
</comment>